<dbReference type="AlphaFoldDB" id="A0A9P7JRM1"/>
<accession>A0A9P7JRM1</accession>
<comment type="caution">
    <text evidence="1">The sequence shown here is derived from an EMBL/GenBank/DDBJ whole genome shotgun (WGS) entry which is preliminary data.</text>
</comment>
<reference evidence="1" key="1">
    <citation type="journal article" date="2020" name="New Phytol.">
        <title>Comparative genomics reveals dynamic genome evolution in host specialist ectomycorrhizal fungi.</title>
        <authorList>
            <person name="Lofgren L.A."/>
            <person name="Nguyen N.H."/>
            <person name="Vilgalys R."/>
            <person name="Ruytinx J."/>
            <person name="Liao H.L."/>
            <person name="Branco S."/>
            <person name="Kuo A."/>
            <person name="LaButti K."/>
            <person name="Lipzen A."/>
            <person name="Andreopoulos W."/>
            <person name="Pangilinan J."/>
            <person name="Riley R."/>
            <person name="Hundley H."/>
            <person name="Na H."/>
            <person name="Barry K."/>
            <person name="Grigoriev I.V."/>
            <person name="Stajich J.E."/>
            <person name="Kennedy P.G."/>
        </authorList>
    </citation>
    <scope>NUCLEOTIDE SEQUENCE</scope>
    <source>
        <strain evidence="1">FC423</strain>
    </source>
</reference>
<evidence type="ECO:0000313" key="1">
    <source>
        <dbReference type="EMBL" id="KAG2101591.1"/>
    </source>
</evidence>
<name>A0A9P7JRM1_9AGAM</name>
<dbReference type="OrthoDB" id="2621654at2759"/>
<gene>
    <name evidence="1" type="ORF">F5147DRAFT_708720</name>
</gene>
<dbReference type="RefSeq" id="XP_041289918.1">
    <property type="nucleotide sequence ID" value="XM_041438146.1"/>
</dbReference>
<evidence type="ECO:0000313" key="2">
    <source>
        <dbReference type="Proteomes" id="UP000823399"/>
    </source>
</evidence>
<sequence length="163" mass="18793">MVFKFGPHSHWPQPLCAHPVVQYINPKPPKRDEVTQWHDSTNVVLDYCQTYLNYGSATDDVQSSSLRNMNGALLTDTRLTYDERLAEAQTYNYQAQYLSMKLQILYHRENGLDYRAWAQRYAVLHERGYGARTAAADKAALSDPYVVTIDPRTFVISRPSSFR</sequence>
<organism evidence="1 2">
    <name type="scientific">Suillus discolor</name>
    <dbReference type="NCBI Taxonomy" id="1912936"/>
    <lineage>
        <taxon>Eukaryota</taxon>
        <taxon>Fungi</taxon>
        <taxon>Dikarya</taxon>
        <taxon>Basidiomycota</taxon>
        <taxon>Agaricomycotina</taxon>
        <taxon>Agaricomycetes</taxon>
        <taxon>Agaricomycetidae</taxon>
        <taxon>Boletales</taxon>
        <taxon>Suillineae</taxon>
        <taxon>Suillaceae</taxon>
        <taxon>Suillus</taxon>
    </lineage>
</organism>
<dbReference type="EMBL" id="JABBWM010000050">
    <property type="protein sequence ID" value="KAG2101591.1"/>
    <property type="molecule type" value="Genomic_DNA"/>
</dbReference>
<dbReference type="Proteomes" id="UP000823399">
    <property type="component" value="Unassembled WGS sequence"/>
</dbReference>
<proteinExistence type="predicted"/>
<protein>
    <submittedName>
        <fullName evidence="1">Uncharacterized protein</fullName>
    </submittedName>
</protein>
<dbReference type="GeneID" id="64700405"/>
<keyword evidence="2" id="KW-1185">Reference proteome</keyword>